<keyword evidence="2" id="KW-1185">Reference proteome</keyword>
<dbReference type="EMBL" id="JASCZI010152950">
    <property type="protein sequence ID" value="MED6176874.1"/>
    <property type="molecule type" value="Genomic_DNA"/>
</dbReference>
<evidence type="ECO:0000313" key="1">
    <source>
        <dbReference type="EMBL" id="MED6176874.1"/>
    </source>
</evidence>
<proteinExistence type="predicted"/>
<evidence type="ECO:0000313" key="2">
    <source>
        <dbReference type="Proteomes" id="UP001341840"/>
    </source>
</evidence>
<organism evidence="1 2">
    <name type="scientific">Stylosanthes scabra</name>
    <dbReference type="NCBI Taxonomy" id="79078"/>
    <lineage>
        <taxon>Eukaryota</taxon>
        <taxon>Viridiplantae</taxon>
        <taxon>Streptophyta</taxon>
        <taxon>Embryophyta</taxon>
        <taxon>Tracheophyta</taxon>
        <taxon>Spermatophyta</taxon>
        <taxon>Magnoliopsida</taxon>
        <taxon>eudicotyledons</taxon>
        <taxon>Gunneridae</taxon>
        <taxon>Pentapetalae</taxon>
        <taxon>rosids</taxon>
        <taxon>fabids</taxon>
        <taxon>Fabales</taxon>
        <taxon>Fabaceae</taxon>
        <taxon>Papilionoideae</taxon>
        <taxon>50 kb inversion clade</taxon>
        <taxon>dalbergioids sensu lato</taxon>
        <taxon>Dalbergieae</taxon>
        <taxon>Pterocarpus clade</taxon>
        <taxon>Stylosanthes</taxon>
    </lineage>
</organism>
<accession>A0ABU6VUQ4</accession>
<name>A0ABU6VUQ4_9FABA</name>
<reference evidence="1 2" key="1">
    <citation type="journal article" date="2023" name="Plants (Basel)">
        <title>Bridging the Gap: Combining Genomics and Transcriptomics Approaches to Understand Stylosanthes scabra, an Orphan Legume from the Brazilian Caatinga.</title>
        <authorList>
            <person name="Ferreira-Neto J.R.C."/>
            <person name="da Silva M.D."/>
            <person name="Binneck E."/>
            <person name="de Melo N.F."/>
            <person name="da Silva R.H."/>
            <person name="de Melo A.L.T.M."/>
            <person name="Pandolfi V."/>
            <person name="Bustamante F.O."/>
            <person name="Brasileiro-Vidal A.C."/>
            <person name="Benko-Iseppon A.M."/>
        </authorList>
    </citation>
    <scope>NUCLEOTIDE SEQUENCE [LARGE SCALE GENOMIC DNA]</scope>
    <source>
        <tissue evidence="1">Leaves</tissue>
    </source>
</reference>
<evidence type="ECO:0008006" key="3">
    <source>
        <dbReference type="Google" id="ProtNLM"/>
    </source>
</evidence>
<dbReference type="Proteomes" id="UP001341840">
    <property type="component" value="Unassembled WGS sequence"/>
</dbReference>
<gene>
    <name evidence="1" type="ORF">PIB30_092544</name>
</gene>
<comment type="caution">
    <text evidence="1">The sequence shown here is derived from an EMBL/GenBank/DDBJ whole genome shotgun (WGS) entry which is preliminary data.</text>
</comment>
<protein>
    <recommendedName>
        <fullName evidence="3">Pentatricopeptide repeat-containing protein</fullName>
    </recommendedName>
</protein>
<sequence>MREIAEREDEGSELLLLSFLPPKIYHHLLRGSCYRRCMKERRTKQNLMERGRERTRSDHSYTECSSFRYGNRYVINRESIRMNWYAVRCLNGEFYGLKREAYQIVKEMKRKKLTPDCVTWRILDKLHGKVRKHNHFEDPNLSALYDRASFGS</sequence>